<sequence length="90" mass="10257">MSIVAEQLIPEATPQPPAPRNLGTPDVDRVKMQLREELVAVKRIYCSDEYRPSGNDRPVKCRQDDDVDEDEPEECVETFTDPSGHTVHFF</sequence>
<feature type="compositionally biased region" description="Acidic residues" evidence="1">
    <location>
        <begin position="65"/>
        <end position="76"/>
    </location>
</feature>
<evidence type="ECO:0000313" key="2">
    <source>
        <dbReference type="EMBL" id="PIO63460.1"/>
    </source>
</evidence>
<organism evidence="2 3">
    <name type="scientific">Teladorsagia circumcincta</name>
    <name type="common">Brown stomach worm</name>
    <name type="synonym">Ostertagia circumcincta</name>
    <dbReference type="NCBI Taxonomy" id="45464"/>
    <lineage>
        <taxon>Eukaryota</taxon>
        <taxon>Metazoa</taxon>
        <taxon>Ecdysozoa</taxon>
        <taxon>Nematoda</taxon>
        <taxon>Chromadorea</taxon>
        <taxon>Rhabditida</taxon>
        <taxon>Rhabditina</taxon>
        <taxon>Rhabditomorpha</taxon>
        <taxon>Strongyloidea</taxon>
        <taxon>Trichostrongylidae</taxon>
        <taxon>Teladorsagia</taxon>
    </lineage>
</organism>
<accession>A0A2G9U1T5</accession>
<protein>
    <submittedName>
        <fullName evidence="2">Uncharacterized protein</fullName>
    </submittedName>
</protein>
<feature type="region of interest" description="Disordered" evidence="1">
    <location>
        <begin position="1"/>
        <end position="26"/>
    </location>
</feature>
<evidence type="ECO:0000313" key="3">
    <source>
        <dbReference type="Proteomes" id="UP000230423"/>
    </source>
</evidence>
<dbReference type="EMBL" id="KZ350876">
    <property type="protein sequence ID" value="PIO63460.1"/>
    <property type="molecule type" value="Genomic_DNA"/>
</dbReference>
<reference evidence="2 3" key="1">
    <citation type="submission" date="2015-09" db="EMBL/GenBank/DDBJ databases">
        <title>Draft genome of the parasitic nematode Teladorsagia circumcincta isolate WARC Sus (inbred).</title>
        <authorList>
            <person name="Mitreva M."/>
        </authorList>
    </citation>
    <scope>NUCLEOTIDE SEQUENCE [LARGE SCALE GENOMIC DNA]</scope>
    <source>
        <strain evidence="2 3">S</strain>
    </source>
</reference>
<keyword evidence="3" id="KW-1185">Reference proteome</keyword>
<name>A0A2G9U1T5_TELCI</name>
<dbReference type="AlphaFoldDB" id="A0A2G9U1T5"/>
<dbReference type="Proteomes" id="UP000230423">
    <property type="component" value="Unassembled WGS sequence"/>
</dbReference>
<feature type="region of interest" description="Disordered" evidence="1">
    <location>
        <begin position="51"/>
        <end position="90"/>
    </location>
</feature>
<evidence type="ECO:0000256" key="1">
    <source>
        <dbReference type="SAM" id="MobiDB-lite"/>
    </source>
</evidence>
<gene>
    <name evidence="2" type="ORF">TELCIR_14940</name>
</gene>
<proteinExistence type="predicted"/>